<dbReference type="PANTHER" id="PTHR32063">
    <property type="match status" value="1"/>
</dbReference>
<keyword evidence="1" id="KW-0472">Membrane</keyword>
<dbReference type="Gene3D" id="3.30.70.1440">
    <property type="entry name" value="Multidrug efflux transporter AcrB pore domain"/>
    <property type="match status" value="1"/>
</dbReference>
<dbReference type="Gene3D" id="1.20.1640.10">
    <property type="entry name" value="Multidrug efflux transporter AcrB transmembrane domain"/>
    <property type="match status" value="2"/>
</dbReference>
<gene>
    <name evidence="2" type="ORF">BXY39_1323</name>
</gene>
<dbReference type="Gene3D" id="3.30.70.1430">
    <property type="entry name" value="Multidrug efflux transporter AcrB pore domain"/>
    <property type="match status" value="2"/>
</dbReference>
<feature type="transmembrane region" description="Helical" evidence="1">
    <location>
        <begin position="459"/>
        <end position="481"/>
    </location>
</feature>
<feature type="transmembrane region" description="Helical" evidence="1">
    <location>
        <begin position="977"/>
        <end position="1002"/>
    </location>
</feature>
<dbReference type="InParanoid" id="A0A3M0CIU6"/>
<feature type="transmembrane region" description="Helical" evidence="1">
    <location>
        <begin position="12"/>
        <end position="31"/>
    </location>
</feature>
<feature type="transmembrane region" description="Helical" evidence="1">
    <location>
        <begin position="360"/>
        <end position="380"/>
    </location>
</feature>
<feature type="transmembrane region" description="Helical" evidence="1">
    <location>
        <begin position="952"/>
        <end position="971"/>
    </location>
</feature>
<dbReference type="PANTHER" id="PTHR32063:SF18">
    <property type="entry name" value="CATION EFFLUX SYSTEM PROTEIN"/>
    <property type="match status" value="1"/>
</dbReference>
<feature type="transmembrane region" description="Helical" evidence="1">
    <location>
        <begin position="427"/>
        <end position="447"/>
    </location>
</feature>
<dbReference type="InterPro" id="IPR001036">
    <property type="entry name" value="Acrflvin-R"/>
</dbReference>
<reference evidence="2 3" key="1">
    <citation type="submission" date="2018-10" db="EMBL/GenBank/DDBJ databases">
        <title>Genomic Encyclopedia of Archaeal and Bacterial Type Strains, Phase II (KMG-II): from individual species to whole genera.</title>
        <authorList>
            <person name="Goeker M."/>
        </authorList>
    </citation>
    <scope>NUCLEOTIDE SEQUENCE [LARGE SCALE GENOMIC DNA]</scope>
    <source>
        <strain evidence="2 3">DSM 25217</strain>
    </source>
</reference>
<feature type="transmembrane region" description="Helical" evidence="1">
    <location>
        <begin position="386"/>
        <end position="407"/>
    </location>
</feature>
<feature type="transmembrane region" description="Helical" evidence="1">
    <location>
        <begin position="335"/>
        <end position="353"/>
    </location>
</feature>
<sequence length="1007" mass="109193">MITLSTRAIERPLNTWILILFCVFGGLWGFLNAGRLEDPAFTIKEAVVVTLYPGATAAEVAREVSEPLEAAIQKMSQVQTITSRNRPGVSEITVEIKPTYDSGELPQIWDELRNEVGDAAVALPQVAGAPMVNDTFGDVYGIFYAVTTPGFSDTQIHAIATFLRRQLLTVDGVADVEIQGLPEEAIFVSPWNEQMVQLGVPPGTIIDAIANSDRLEDAGSARNGQARVQIEAPAPYDTTEAIAGLTFGFRGQVLNLFDVSDVYRARVDEPMNIVRFNGEEAFTFAVSGIPGVNIVDVGYAVERHVAALAPELPVGVEVRPIYEQHRVVEEANDDFLISLALSVGIVIGILAILMGWRAAIVVGATLVLTVNSTFFFMALFDIQMERISLGALIIAMGMLVDNAIVIAEGMQTRMRQGMSARDAVDGIASRTSLPLLGATVIGIMAFAGIGTSPDATGEFLFSLFAVISLSLSMSWILAVTATPLMGRWLFRIGAPGKDGDAYNGLLFRAYGRLLALALRLRWPVTVSLVALTVLCMVGFGKVQQQFFPFSTTPLFYLNYKLSQGSSIRETSADMTVLEDWLLARDDVVAVTTSVGFGVSRFMLTYDPERPDPSYGQLIVRTQSAEAIPRLMADLKQVAAQALPHAEARTERLVYGPPVTADLEPRFSGKDPDVLRALAGQAAAIMHDTPSIMDVRLDWREREVAMRPIYVAERAQAVGVAREEVAQALLLASDGVFAGQLREDDRLVPIYVRLPAYVRARSGALLDQVVYSDAAGEYVPITQFVDGFAVEVRDTLVHRRDRAPTLTVQADTVDGVTPATALAQVRDRIEAIPLPVGYHLEWGGEFEESTDAQMSLARQLPIGFLLMILISILLFGRLRQPFVIWMLVPMAVNGVTLGLLATGLPFSFTALLGLLSLSGMLIKNGIVLVEEIDAQRRSGLDRLDAIVSASKSRLYPVTLAAGTTILGMVPLLSDAFFASMAVTIMGGLAFATFLTLIAAPVFYRLVIR</sequence>
<dbReference type="SUPFAM" id="SSF82714">
    <property type="entry name" value="Multidrug efflux transporter AcrB TolC docking domain, DN and DC subdomains"/>
    <property type="match status" value="1"/>
</dbReference>
<evidence type="ECO:0000256" key="1">
    <source>
        <dbReference type="SAM" id="Phobius"/>
    </source>
</evidence>
<comment type="caution">
    <text evidence="2">The sequence shown here is derived from an EMBL/GenBank/DDBJ whole genome shotgun (WGS) entry which is preliminary data.</text>
</comment>
<proteinExistence type="predicted"/>
<dbReference type="SUPFAM" id="SSF82866">
    <property type="entry name" value="Multidrug efflux transporter AcrB transmembrane domain"/>
    <property type="match status" value="2"/>
</dbReference>
<dbReference type="EMBL" id="REFR01000010">
    <property type="protein sequence ID" value="RMB08687.1"/>
    <property type="molecule type" value="Genomic_DNA"/>
</dbReference>
<dbReference type="SUPFAM" id="SSF82693">
    <property type="entry name" value="Multidrug efflux transporter AcrB pore domain, PN1, PN2, PC1 and PC2 subdomains"/>
    <property type="match status" value="2"/>
</dbReference>
<dbReference type="PRINTS" id="PR00702">
    <property type="entry name" value="ACRIFLAVINRP"/>
</dbReference>
<organism evidence="2 3">
    <name type="scientific">Eilatimonas milleporae</name>
    <dbReference type="NCBI Taxonomy" id="911205"/>
    <lineage>
        <taxon>Bacteria</taxon>
        <taxon>Pseudomonadati</taxon>
        <taxon>Pseudomonadota</taxon>
        <taxon>Alphaproteobacteria</taxon>
        <taxon>Kordiimonadales</taxon>
        <taxon>Kordiimonadaceae</taxon>
        <taxon>Eilatimonas</taxon>
    </lineage>
</organism>
<evidence type="ECO:0000313" key="3">
    <source>
        <dbReference type="Proteomes" id="UP000271227"/>
    </source>
</evidence>
<dbReference type="GO" id="GO:0042910">
    <property type="term" value="F:xenobiotic transmembrane transporter activity"/>
    <property type="evidence" value="ECO:0007669"/>
    <property type="project" value="TreeGrafter"/>
</dbReference>
<feature type="transmembrane region" description="Helical" evidence="1">
    <location>
        <begin position="881"/>
        <end position="903"/>
    </location>
</feature>
<name>A0A3M0CIU6_9PROT</name>
<keyword evidence="1" id="KW-0812">Transmembrane</keyword>
<keyword evidence="1" id="KW-1133">Transmembrane helix</keyword>
<accession>A0A3M0CIU6</accession>
<protein>
    <submittedName>
        <fullName evidence="2">Multidrug efflux pump subunit AcrB</fullName>
    </submittedName>
</protein>
<keyword evidence="3" id="KW-1185">Reference proteome</keyword>
<dbReference type="Gene3D" id="3.30.2090.10">
    <property type="entry name" value="Multidrug efflux transporter AcrB TolC docking domain, DN and DC subdomains"/>
    <property type="match status" value="2"/>
</dbReference>
<dbReference type="Pfam" id="PF00873">
    <property type="entry name" value="ACR_tran"/>
    <property type="match status" value="1"/>
</dbReference>
<dbReference type="Gene3D" id="3.30.70.1320">
    <property type="entry name" value="Multidrug efflux transporter AcrB pore domain like"/>
    <property type="match status" value="1"/>
</dbReference>
<feature type="transmembrane region" description="Helical" evidence="1">
    <location>
        <begin position="520"/>
        <end position="540"/>
    </location>
</feature>
<dbReference type="InterPro" id="IPR027463">
    <property type="entry name" value="AcrB_DN_DC_subdom"/>
</dbReference>
<dbReference type="Proteomes" id="UP000271227">
    <property type="component" value="Unassembled WGS sequence"/>
</dbReference>
<dbReference type="AlphaFoldDB" id="A0A3M0CIU6"/>
<feature type="transmembrane region" description="Helical" evidence="1">
    <location>
        <begin position="855"/>
        <end position="874"/>
    </location>
</feature>
<evidence type="ECO:0000313" key="2">
    <source>
        <dbReference type="EMBL" id="RMB08687.1"/>
    </source>
</evidence>
<dbReference type="GO" id="GO:0005886">
    <property type="term" value="C:plasma membrane"/>
    <property type="evidence" value="ECO:0007669"/>
    <property type="project" value="TreeGrafter"/>
</dbReference>
<feature type="transmembrane region" description="Helical" evidence="1">
    <location>
        <begin position="909"/>
        <end position="931"/>
    </location>
</feature>